<accession>A0A937W4Z1</accession>
<dbReference type="PROSITE" id="PS51257">
    <property type="entry name" value="PROKAR_LIPOPROTEIN"/>
    <property type="match status" value="1"/>
</dbReference>
<protein>
    <submittedName>
        <fullName evidence="1">Uncharacterized protein</fullName>
    </submittedName>
</protein>
<dbReference type="AlphaFoldDB" id="A0A937W4Z1"/>
<evidence type="ECO:0000313" key="2">
    <source>
        <dbReference type="Proteomes" id="UP000712673"/>
    </source>
</evidence>
<dbReference type="EMBL" id="VGLS01001203">
    <property type="protein sequence ID" value="MBM3227119.1"/>
    <property type="molecule type" value="Genomic_DNA"/>
</dbReference>
<dbReference type="Proteomes" id="UP000712673">
    <property type="component" value="Unassembled WGS sequence"/>
</dbReference>
<name>A0A937W4Z1_UNCTE</name>
<evidence type="ECO:0000313" key="1">
    <source>
        <dbReference type="EMBL" id="MBM3227119.1"/>
    </source>
</evidence>
<sequence length="99" mass="11300">MTQSARSPHWWQAVDRRTFNTGAMAFTALLSMSGCSSEEEQAAESLKLQQTQGWNVGAKESRLFFTNTTEADAKDAQDWRPYTDPTRLLDAWQPRTEAW</sequence>
<reference evidence="1" key="1">
    <citation type="submission" date="2019-03" db="EMBL/GenBank/DDBJ databases">
        <title>Lake Tanganyika Metagenome-Assembled Genomes (MAGs).</title>
        <authorList>
            <person name="Tran P."/>
        </authorList>
    </citation>
    <scope>NUCLEOTIDE SEQUENCE</scope>
    <source>
        <strain evidence="1">K_DeepCast_65m_m2_066</strain>
    </source>
</reference>
<feature type="non-terminal residue" evidence="1">
    <location>
        <position position="99"/>
    </location>
</feature>
<comment type="caution">
    <text evidence="1">The sequence shown here is derived from an EMBL/GenBank/DDBJ whole genome shotgun (WGS) entry which is preliminary data.</text>
</comment>
<gene>
    <name evidence="1" type="ORF">FJZ47_25410</name>
</gene>
<proteinExistence type="predicted"/>
<organism evidence="1 2">
    <name type="scientific">Tectimicrobiota bacterium</name>
    <dbReference type="NCBI Taxonomy" id="2528274"/>
    <lineage>
        <taxon>Bacteria</taxon>
        <taxon>Pseudomonadati</taxon>
        <taxon>Nitrospinota/Tectimicrobiota group</taxon>
        <taxon>Candidatus Tectimicrobiota</taxon>
    </lineage>
</organism>